<dbReference type="PANTHER" id="PTHR23028:SF53">
    <property type="entry name" value="ACYL_TRANSF_3 DOMAIN-CONTAINING PROTEIN"/>
    <property type="match status" value="1"/>
</dbReference>
<feature type="transmembrane region" description="Helical" evidence="1">
    <location>
        <begin position="36"/>
        <end position="61"/>
    </location>
</feature>
<dbReference type="Pfam" id="PF01757">
    <property type="entry name" value="Acyl_transf_3"/>
    <property type="match status" value="1"/>
</dbReference>
<comment type="caution">
    <text evidence="3">The sequence shown here is derived from an EMBL/GenBank/DDBJ whole genome shotgun (WGS) entry which is preliminary data.</text>
</comment>
<dbReference type="GO" id="GO:0016020">
    <property type="term" value="C:membrane"/>
    <property type="evidence" value="ECO:0007669"/>
    <property type="project" value="TreeGrafter"/>
</dbReference>
<feature type="transmembrane region" description="Helical" evidence="1">
    <location>
        <begin position="158"/>
        <end position="178"/>
    </location>
</feature>
<dbReference type="EMBL" id="NTJZ01000013">
    <property type="protein sequence ID" value="PDH32804.1"/>
    <property type="molecule type" value="Genomic_DNA"/>
</dbReference>
<name>A0A2A5W929_9GAMM</name>
<protein>
    <recommendedName>
        <fullName evidence="2">Acyltransferase 3 domain-containing protein</fullName>
    </recommendedName>
</protein>
<evidence type="ECO:0000313" key="3">
    <source>
        <dbReference type="EMBL" id="PDH32804.1"/>
    </source>
</evidence>
<accession>A0A2A5W929</accession>
<feature type="transmembrane region" description="Helical" evidence="1">
    <location>
        <begin position="312"/>
        <end position="330"/>
    </location>
</feature>
<feature type="transmembrane region" description="Helical" evidence="1">
    <location>
        <begin position="12"/>
        <end position="30"/>
    </location>
</feature>
<evidence type="ECO:0000313" key="4">
    <source>
        <dbReference type="Proteomes" id="UP000219329"/>
    </source>
</evidence>
<gene>
    <name evidence="3" type="ORF">CNF02_11115</name>
</gene>
<dbReference type="InterPro" id="IPR050879">
    <property type="entry name" value="Acyltransferase_3"/>
</dbReference>
<evidence type="ECO:0000259" key="2">
    <source>
        <dbReference type="Pfam" id="PF01757"/>
    </source>
</evidence>
<dbReference type="AlphaFoldDB" id="A0A2A5W929"/>
<dbReference type="PANTHER" id="PTHR23028">
    <property type="entry name" value="ACETYLTRANSFERASE"/>
    <property type="match status" value="1"/>
</dbReference>
<feature type="transmembrane region" description="Helical" evidence="1">
    <location>
        <begin position="256"/>
        <end position="273"/>
    </location>
</feature>
<keyword evidence="1" id="KW-1133">Transmembrane helix</keyword>
<proteinExistence type="predicted"/>
<dbReference type="GO" id="GO:0016747">
    <property type="term" value="F:acyltransferase activity, transferring groups other than amino-acyl groups"/>
    <property type="evidence" value="ECO:0007669"/>
    <property type="project" value="InterPro"/>
</dbReference>
<reference evidence="3 4" key="1">
    <citation type="submission" date="2017-08" db="EMBL/GenBank/DDBJ databases">
        <title>Fine stratification of microbial communities through a metagenomic profile of the photic zone.</title>
        <authorList>
            <person name="Haro-Moreno J.M."/>
            <person name="Lopez-Perez M."/>
            <person name="De La Torre J."/>
            <person name="Picazo A."/>
            <person name="Camacho A."/>
            <person name="Rodriguez-Valera F."/>
        </authorList>
    </citation>
    <scope>NUCLEOTIDE SEQUENCE [LARGE SCALE GENOMIC DNA]</scope>
    <source>
        <strain evidence="3">MED-G28</strain>
    </source>
</reference>
<keyword evidence="1" id="KW-0472">Membrane</keyword>
<feature type="transmembrane region" description="Helical" evidence="1">
    <location>
        <begin position="350"/>
        <end position="368"/>
    </location>
</feature>
<keyword evidence="1" id="KW-0812">Transmembrane</keyword>
<evidence type="ECO:0000256" key="1">
    <source>
        <dbReference type="SAM" id="Phobius"/>
    </source>
</evidence>
<sequence>MSVSNKQIIPILDMFRLIAALFVVLVHYEILFGHFVIYGSFGTTALSWFFVLSGFIIAYNYPSLDSVEDYKRFYVHRFIRIYPVYFLAVLVSALFVVIGFSALGDQFFTEVRRPFEISYDLPQEKDNSFWTLATIRHLTFTQSISSIETLKLVFNGPLWSLVLEIYFYLAFPILLFLLKPVNTMRRIIIAFIIGYALQFGLIQYFLPDVERYDVMNLNVTVYTNPAIRGLEFIFGMLLFKAFALMPALTTDRKSNLLPLFLFMLVYVAINIIGENFVPYQYSMFFLAVPTVTLLVFAMARSHWYPRGVAYKFCLWAGGISYVLYCFHWPLMEMMQFWDILPQSMPFPVHLFLLVFVLLGMSHLIYKWAETPMRKFLYHKLDKTRESVSH</sequence>
<dbReference type="Proteomes" id="UP000219329">
    <property type="component" value="Unassembled WGS sequence"/>
</dbReference>
<feature type="domain" description="Acyltransferase 3" evidence="2">
    <location>
        <begin position="11"/>
        <end position="360"/>
    </location>
</feature>
<dbReference type="GO" id="GO:0000271">
    <property type="term" value="P:polysaccharide biosynthetic process"/>
    <property type="evidence" value="ECO:0007669"/>
    <property type="project" value="TreeGrafter"/>
</dbReference>
<organism evidence="3 4">
    <name type="scientific">OM182 bacterium MED-G28</name>
    <dbReference type="NCBI Taxonomy" id="1986256"/>
    <lineage>
        <taxon>Bacteria</taxon>
        <taxon>Pseudomonadati</taxon>
        <taxon>Pseudomonadota</taxon>
        <taxon>Gammaproteobacteria</taxon>
        <taxon>OMG group</taxon>
        <taxon>OM182 clade</taxon>
    </lineage>
</organism>
<dbReference type="InterPro" id="IPR002656">
    <property type="entry name" value="Acyl_transf_3_dom"/>
</dbReference>
<feature type="transmembrane region" description="Helical" evidence="1">
    <location>
        <begin position="226"/>
        <end position="244"/>
    </location>
</feature>
<feature type="transmembrane region" description="Helical" evidence="1">
    <location>
        <begin position="82"/>
        <end position="103"/>
    </location>
</feature>
<feature type="transmembrane region" description="Helical" evidence="1">
    <location>
        <begin position="279"/>
        <end position="300"/>
    </location>
</feature>
<feature type="transmembrane region" description="Helical" evidence="1">
    <location>
        <begin position="187"/>
        <end position="206"/>
    </location>
</feature>